<name>A0A951UKZ9_9CYAN</name>
<dbReference type="Pfam" id="PF13307">
    <property type="entry name" value="Helicase_C_2"/>
    <property type="match status" value="1"/>
</dbReference>
<accession>A0A951UKZ9</accession>
<keyword evidence="2" id="KW-0378">Hydrolase</keyword>
<comment type="caution">
    <text evidence="2">The sequence shown here is derived from an EMBL/GenBank/DDBJ whole genome shotgun (WGS) entry which is preliminary data.</text>
</comment>
<protein>
    <submittedName>
        <fullName evidence="2">ATP-dependent DNA helicase</fullName>
    </submittedName>
</protein>
<evidence type="ECO:0000313" key="2">
    <source>
        <dbReference type="EMBL" id="MBW4658176.1"/>
    </source>
</evidence>
<dbReference type="InterPro" id="IPR006555">
    <property type="entry name" value="ATP-dep_Helicase_C"/>
</dbReference>
<dbReference type="GO" id="GO:0004386">
    <property type="term" value="F:helicase activity"/>
    <property type="evidence" value="ECO:0007669"/>
    <property type="project" value="UniProtKB-KW"/>
</dbReference>
<dbReference type="GO" id="GO:0006139">
    <property type="term" value="P:nucleobase-containing compound metabolic process"/>
    <property type="evidence" value="ECO:0007669"/>
    <property type="project" value="InterPro"/>
</dbReference>
<dbReference type="GO" id="GO:0016818">
    <property type="term" value="F:hydrolase activity, acting on acid anhydrides, in phosphorus-containing anhydrides"/>
    <property type="evidence" value="ECO:0007669"/>
    <property type="project" value="InterPro"/>
</dbReference>
<evidence type="ECO:0000313" key="3">
    <source>
        <dbReference type="Proteomes" id="UP000757435"/>
    </source>
</evidence>
<evidence type="ECO:0000259" key="1">
    <source>
        <dbReference type="Pfam" id="PF13307"/>
    </source>
</evidence>
<dbReference type="EMBL" id="JAHHHD010000004">
    <property type="protein sequence ID" value="MBW4658176.1"/>
    <property type="molecule type" value="Genomic_DNA"/>
</dbReference>
<keyword evidence="2" id="KW-0347">Helicase</keyword>
<sequence>MIEVEVHQQLRAFLREQGEPYWHHHLTMARLVARALRLGRSALIQAGAPSGYHGGYRLSYLMPLLLWQEPTLLVVPEAVQQRLLMVEIPRLHQWISAHKAIRTGDRWPSDNFQGLLITSPQAWLADRLSATGLFPKDIPTIIDSADDLETWAYQQLTAQIQPHDWDDLMRACPTQTEAIRDARVGLTRSFFQHPVNPYNCYLIEASEQSILTQLYQVLRLSYTLSLVESDTESQAEPHSDWLSSNFLPAVWQQFGKALHQTDQLLWTEVNRRQGQFSLHCGPVELAPALSQIWSQQPVVLIGGFLDLYSEAPVYRQRLGLPDMTCLKFCPDRQHELIQLYLPDGMPMPNTPQFQGALLQEIRTLIGSTHTARQGLTVILVGDTPLKAQVGSVLAAEFGSRVQVEKTCLDEQGILVSGWEFWQQHQSVLPAPRLLLITTLPFPSLEEPLVAGRVAHYKRSRQDWFRLYLLPEALGTLQRAIAPVRDAQGVVALLDSRVNHRSYGQQVLAALSPMARINYVDASIFTPLEEMGLIE</sequence>
<proteinExistence type="predicted"/>
<dbReference type="GO" id="GO:0003676">
    <property type="term" value="F:nucleic acid binding"/>
    <property type="evidence" value="ECO:0007669"/>
    <property type="project" value="InterPro"/>
</dbReference>
<reference evidence="2" key="2">
    <citation type="journal article" date="2022" name="Microbiol. Resour. Announc.">
        <title>Metagenome Sequencing to Explore Phylogenomics of Terrestrial Cyanobacteria.</title>
        <authorList>
            <person name="Ward R.D."/>
            <person name="Stajich J.E."/>
            <person name="Johansen J.R."/>
            <person name="Huntemann M."/>
            <person name="Clum A."/>
            <person name="Foster B."/>
            <person name="Foster B."/>
            <person name="Roux S."/>
            <person name="Palaniappan K."/>
            <person name="Varghese N."/>
            <person name="Mukherjee S."/>
            <person name="Reddy T.B.K."/>
            <person name="Daum C."/>
            <person name="Copeland A."/>
            <person name="Chen I.A."/>
            <person name="Ivanova N.N."/>
            <person name="Kyrpides N.C."/>
            <person name="Shapiro N."/>
            <person name="Eloe-Fadrosh E.A."/>
            <person name="Pietrasiak N."/>
        </authorList>
    </citation>
    <scope>NUCLEOTIDE SEQUENCE</scope>
    <source>
        <strain evidence="2">UHER 2000/2452</strain>
    </source>
</reference>
<dbReference type="Proteomes" id="UP000757435">
    <property type="component" value="Unassembled WGS sequence"/>
</dbReference>
<keyword evidence="2" id="KW-0067">ATP-binding</keyword>
<dbReference type="GO" id="GO:0005524">
    <property type="term" value="F:ATP binding"/>
    <property type="evidence" value="ECO:0007669"/>
    <property type="project" value="InterPro"/>
</dbReference>
<gene>
    <name evidence="2" type="ORF">KME15_05845</name>
</gene>
<feature type="domain" description="ATP-dependent helicase C-terminal" evidence="1">
    <location>
        <begin position="432"/>
        <end position="512"/>
    </location>
</feature>
<keyword evidence="2" id="KW-0547">Nucleotide-binding</keyword>
<dbReference type="AlphaFoldDB" id="A0A951UKZ9"/>
<organism evidence="2 3">
    <name type="scientific">Drouetiella hepatica Uher 2000/2452</name>
    <dbReference type="NCBI Taxonomy" id="904376"/>
    <lineage>
        <taxon>Bacteria</taxon>
        <taxon>Bacillati</taxon>
        <taxon>Cyanobacteriota</taxon>
        <taxon>Cyanophyceae</taxon>
        <taxon>Oculatellales</taxon>
        <taxon>Oculatellaceae</taxon>
        <taxon>Drouetiella</taxon>
    </lineage>
</organism>
<reference evidence="2" key="1">
    <citation type="submission" date="2021-05" db="EMBL/GenBank/DDBJ databases">
        <authorList>
            <person name="Pietrasiak N."/>
            <person name="Ward R."/>
            <person name="Stajich J.E."/>
            <person name="Kurbessoian T."/>
        </authorList>
    </citation>
    <scope>NUCLEOTIDE SEQUENCE</scope>
    <source>
        <strain evidence="2">UHER 2000/2452</strain>
    </source>
</reference>